<dbReference type="Proteomes" id="UP001501598">
    <property type="component" value="Unassembled WGS sequence"/>
</dbReference>
<name>A0ABP8RZP7_9PSEU</name>
<sequence>MRARGRSCRAAVAAGEALYPAGEWAAREREALDGLRALAAFLDLHPSDPIAQAIAEHLSAPLPRPTGPTTADDGSRGGAATGARRGGEDAPR</sequence>
<keyword evidence="3" id="KW-1185">Reference proteome</keyword>
<evidence type="ECO:0000313" key="3">
    <source>
        <dbReference type="Proteomes" id="UP001501598"/>
    </source>
</evidence>
<accession>A0ABP8RZP7</accession>
<organism evidence="2 3">
    <name type="scientific">Pseudonocardia xishanensis</name>
    <dbReference type="NCBI Taxonomy" id="630995"/>
    <lineage>
        <taxon>Bacteria</taxon>
        <taxon>Bacillati</taxon>
        <taxon>Actinomycetota</taxon>
        <taxon>Actinomycetes</taxon>
        <taxon>Pseudonocardiales</taxon>
        <taxon>Pseudonocardiaceae</taxon>
        <taxon>Pseudonocardia</taxon>
    </lineage>
</organism>
<feature type="region of interest" description="Disordered" evidence="1">
    <location>
        <begin position="59"/>
        <end position="92"/>
    </location>
</feature>
<reference evidence="3" key="1">
    <citation type="journal article" date="2019" name="Int. J. Syst. Evol. Microbiol.">
        <title>The Global Catalogue of Microorganisms (GCM) 10K type strain sequencing project: providing services to taxonomists for standard genome sequencing and annotation.</title>
        <authorList>
            <consortium name="The Broad Institute Genomics Platform"/>
            <consortium name="The Broad Institute Genome Sequencing Center for Infectious Disease"/>
            <person name="Wu L."/>
            <person name="Ma J."/>
        </authorList>
    </citation>
    <scope>NUCLEOTIDE SEQUENCE [LARGE SCALE GENOMIC DNA]</scope>
    <source>
        <strain evidence="3">JCM 17906</strain>
    </source>
</reference>
<dbReference type="EMBL" id="BAABGT010000086">
    <property type="protein sequence ID" value="GAA4554808.1"/>
    <property type="molecule type" value="Genomic_DNA"/>
</dbReference>
<protein>
    <submittedName>
        <fullName evidence="2">Uncharacterized protein</fullName>
    </submittedName>
</protein>
<evidence type="ECO:0000313" key="2">
    <source>
        <dbReference type="EMBL" id="GAA4554808.1"/>
    </source>
</evidence>
<evidence type="ECO:0000256" key="1">
    <source>
        <dbReference type="SAM" id="MobiDB-lite"/>
    </source>
</evidence>
<gene>
    <name evidence="2" type="ORF">GCM10023175_53640</name>
</gene>
<proteinExistence type="predicted"/>
<comment type="caution">
    <text evidence="2">The sequence shown here is derived from an EMBL/GenBank/DDBJ whole genome shotgun (WGS) entry which is preliminary data.</text>
</comment>